<reference evidence="4 6" key="2">
    <citation type="submission" date="2024-07" db="EMBL/GenBank/DDBJ databases">
        <authorList>
            <person name="Akdeniz Z."/>
        </authorList>
    </citation>
    <scope>NUCLEOTIDE SEQUENCE [LARGE SCALE GENOMIC DNA]</scope>
</reference>
<gene>
    <name evidence="2" type="ORF">HINF_LOCUS27200</name>
    <name evidence="4" type="ORF">HINF_LOCUS34502</name>
    <name evidence="5" type="ORF">HINF_LOCUS50868</name>
    <name evidence="3" type="ORF">HINF_LOCUS58220</name>
</gene>
<name>A0AA86PHB1_9EUKA</name>
<feature type="region of interest" description="Disordered" evidence="1">
    <location>
        <begin position="164"/>
        <end position="188"/>
    </location>
</feature>
<evidence type="ECO:0000313" key="2">
    <source>
        <dbReference type="EMBL" id="CAI9939555.1"/>
    </source>
</evidence>
<dbReference type="EMBL" id="CATOUU010000666">
    <property type="protein sequence ID" value="CAI9939555.1"/>
    <property type="molecule type" value="Genomic_DNA"/>
</dbReference>
<proteinExistence type="predicted"/>
<dbReference type="EMBL" id="CAXDID020000246">
    <property type="protein sequence ID" value="CAL6063430.1"/>
    <property type="molecule type" value="Genomic_DNA"/>
</dbReference>
<organism evidence="2">
    <name type="scientific">Hexamita inflata</name>
    <dbReference type="NCBI Taxonomy" id="28002"/>
    <lineage>
        <taxon>Eukaryota</taxon>
        <taxon>Metamonada</taxon>
        <taxon>Diplomonadida</taxon>
        <taxon>Hexamitidae</taxon>
        <taxon>Hexamitinae</taxon>
        <taxon>Hexamita</taxon>
    </lineage>
</organism>
<accession>A0AA86PHB1</accession>
<evidence type="ECO:0000256" key="1">
    <source>
        <dbReference type="SAM" id="MobiDB-lite"/>
    </source>
</evidence>
<dbReference type="EMBL" id="CAXDID020000122">
    <property type="protein sequence ID" value="CAL6032468.1"/>
    <property type="molecule type" value="Genomic_DNA"/>
</dbReference>
<dbReference type="AlphaFoldDB" id="A0AA86PHB1"/>
<evidence type="ECO:0000313" key="6">
    <source>
        <dbReference type="Proteomes" id="UP001642409"/>
    </source>
</evidence>
<sequence length="188" mass="22123">MLYVLLNYDNVTGFSCTSNCVESFFGRLKLQCKYDKSVIRATREAKRMLMIQAIPEQDFQKKPLNGRYNEYCHVFKNKLNWNELNVKEMSMRAIFLFKLVTENKSGVPKNTNIYYDNFDAFKKFIESFDFDNFDLSSKFRVADATVDKLSDNAKNNQNFVQQIVRSSNGKQENVKKPKNKKDQKKDKQ</sequence>
<reference evidence="2" key="1">
    <citation type="submission" date="2023-06" db="EMBL/GenBank/DDBJ databases">
        <authorList>
            <person name="Kurt Z."/>
        </authorList>
    </citation>
    <scope>NUCLEOTIDE SEQUENCE</scope>
</reference>
<keyword evidence="6" id="KW-1185">Reference proteome</keyword>
<evidence type="ECO:0000313" key="5">
    <source>
        <dbReference type="EMBL" id="CAL6063430.1"/>
    </source>
</evidence>
<protein>
    <submittedName>
        <fullName evidence="4">Hypothetical_protein</fullName>
    </submittedName>
</protein>
<comment type="caution">
    <text evidence="2">The sequence shown here is derived from an EMBL/GenBank/DDBJ whole genome shotgun (WGS) entry which is preliminary data.</text>
</comment>
<dbReference type="EMBL" id="CATOUU010001074">
    <property type="protein sequence ID" value="CAI9970575.1"/>
    <property type="molecule type" value="Genomic_DNA"/>
</dbReference>
<evidence type="ECO:0000313" key="4">
    <source>
        <dbReference type="EMBL" id="CAL6032468.1"/>
    </source>
</evidence>
<evidence type="ECO:0000313" key="3">
    <source>
        <dbReference type="EMBL" id="CAI9970575.1"/>
    </source>
</evidence>
<dbReference type="Proteomes" id="UP001642409">
    <property type="component" value="Unassembled WGS sequence"/>
</dbReference>